<reference evidence="4" key="1">
    <citation type="submission" date="2016-11" db="EMBL/GenBank/DDBJ databases">
        <authorList>
            <person name="Shukria A."/>
            <person name="Stevens D.C."/>
        </authorList>
    </citation>
    <scope>NUCLEOTIDE SEQUENCE [LARGE SCALE GENOMIC DNA]</scope>
    <source>
        <strain evidence="4">Cbfe23</strain>
    </source>
</reference>
<evidence type="ECO:0000313" key="3">
    <source>
        <dbReference type="EMBL" id="OJH40029.1"/>
    </source>
</evidence>
<evidence type="ECO:0000256" key="1">
    <source>
        <dbReference type="SAM" id="SignalP"/>
    </source>
</evidence>
<feature type="signal peptide" evidence="1">
    <location>
        <begin position="1"/>
        <end position="15"/>
    </location>
</feature>
<feature type="domain" description="Bulb-type lectin" evidence="2">
    <location>
        <begin position="19"/>
        <end position="132"/>
    </location>
</feature>
<gene>
    <name evidence="3" type="ORF">BON30_13250</name>
</gene>
<organism evidence="3 4">
    <name type="scientific">Cystobacter ferrugineus</name>
    <dbReference type="NCBI Taxonomy" id="83449"/>
    <lineage>
        <taxon>Bacteria</taxon>
        <taxon>Pseudomonadati</taxon>
        <taxon>Myxococcota</taxon>
        <taxon>Myxococcia</taxon>
        <taxon>Myxococcales</taxon>
        <taxon>Cystobacterineae</taxon>
        <taxon>Archangiaceae</taxon>
        <taxon>Cystobacter</taxon>
    </lineage>
</organism>
<dbReference type="Gene3D" id="2.90.10.10">
    <property type="entry name" value="Bulb-type lectin domain"/>
    <property type="match status" value="2"/>
</dbReference>
<dbReference type="InterPro" id="IPR036426">
    <property type="entry name" value="Bulb-type_lectin_dom_sf"/>
</dbReference>
<reference evidence="3 4" key="2">
    <citation type="submission" date="2016-12" db="EMBL/GenBank/DDBJ databases">
        <title>Draft Genome Sequence of Cystobacter ferrugineus Strain Cbfe23.</title>
        <authorList>
            <person name="Akbar S."/>
            <person name="Dowd S.E."/>
            <person name="Stevens D.C."/>
        </authorList>
    </citation>
    <scope>NUCLEOTIDE SEQUENCE [LARGE SCALE GENOMIC DNA]</scope>
    <source>
        <strain evidence="3 4">Cbfe23</strain>
    </source>
</reference>
<keyword evidence="4" id="KW-1185">Reference proteome</keyword>
<dbReference type="SUPFAM" id="SSF51110">
    <property type="entry name" value="alpha-D-mannose-specific plant lectins"/>
    <property type="match status" value="1"/>
</dbReference>
<evidence type="ECO:0000313" key="4">
    <source>
        <dbReference type="Proteomes" id="UP000182229"/>
    </source>
</evidence>
<dbReference type="EMBL" id="MPIN01000003">
    <property type="protein sequence ID" value="OJH40029.1"/>
    <property type="molecule type" value="Genomic_DNA"/>
</dbReference>
<dbReference type="AlphaFoldDB" id="A0A1L9BCR6"/>
<dbReference type="STRING" id="83449.BON30_13250"/>
<comment type="caution">
    <text evidence="3">The sequence shown here is derived from an EMBL/GenBank/DDBJ whole genome shotgun (WGS) entry which is preliminary data.</text>
</comment>
<accession>A0A1L9BCR6</accession>
<keyword evidence="1" id="KW-0732">Signal</keyword>
<protein>
    <recommendedName>
        <fullName evidence="2">Bulb-type lectin domain-containing protein</fullName>
    </recommendedName>
</protein>
<dbReference type="Proteomes" id="UP000182229">
    <property type="component" value="Unassembled WGS sequence"/>
</dbReference>
<evidence type="ECO:0000259" key="2">
    <source>
        <dbReference type="PROSITE" id="PS50927"/>
    </source>
</evidence>
<dbReference type="InterPro" id="IPR001480">
    <property type="entry name" value="Bulb-type_lectin_dom"/>
</dbReference>
<sequence>MMFLVAALVSLNASAASYTRSISSPNGLYQGDMIISQNGQYRLLLQHDGNLVVSRIADNALVWANYAFGTTAVIVQPDGNFVAYDTNGAAVWNTGTWGKAGTGSMPVRLYLEDNGSLALYNTSGSLLWSTAGVQPQPYCGDGTCGLGENSSTCPRDCPSYCGDGVCRLFENSSTCPIDCPSYCGNGYCDAFETRNYCPSDCPF</sequence>
<feature type="chain" id="PRO_5012001754" description="Bulb-type lectin domain-containing protein" evidence="1">
    <location>
        <begin position="16"/>
        <end position="203"/>
    </location>
</feature>
<proteinExistence type="predicted"/>
<dbReference type="PROSITE" id="PS50927">
    <property type="entry name" value="BULB_LECTIN"/>
    <property type="match status" value="1"/>
</dbReference>
<dbReference type="SMART" id="SM00108">
    <property type="entry name" value="B_lectin"/>
    <property type="match status" value="1"/>
</dbReference>
<name>A0A1L9BCR6_9BACT</name>